<dbReference type="InterPro" id="IPR012495">
    <property type="entry name" value="TadE-like_dom"/>
</dbReference>
<evidence type="ECO:0000313" key="4">
    <source>
        <dbReference type="EMBL" id="MBH5141455.1"/>
    </source>
</evidence>
<keyword evidence="5" id="KW-1185">Reference proteome</keyword>
<dbReference type="AlphaFoldDB" id="A0A8I0ZVT3"/>
<comment type="caution">
    <text evidence="4">The sequence shown here is derived from an EMBL/GenBank/DDBJ whole genome shotgun (WGS) entry which is preliminary data.</text>
</comment>
<keyword evidence="2" id="KW-0472">Membrane</keyword>
<name>A0A8I0ZVT3_RHOER</name>
<evidence type="ECO:0000256" key="2">
    <source>
        <dbReference type="SAM" id="Phobius"/>
    </source>
</evidence>
<dbReference type="Pfam" id="PF07811">
    <property type="entry name" value="TadE"/>
    <property type="match status" value="1"/>
</dbReference>
<protein>
    <submittedName>
        <fullName evidence="4">Pilus assembly protein</fullName>
    </submittedName>
</protein>
<dbReference type="EMBL" id="JAECSB010000016">
    <property type="protein sequence ID" value="MBH5141455.1"/>
    <property type="molecule type" value="Genomic_DNA"/>
</dbReference>
<evidence type="ECO:0000256" key="1">
    <source>
        <dbReference type="SAM" id="MobiDB-lite"/>
    </source>
</evidence>
<keyword evidence="2" id="KW-1133">Transmembrane helix</keyword>
<sequence length="203" mass="21805">MNTTFPTSRETYDENTQKPAPHGSGPRALSPSPWDNDRIRPRHPLPLPTHTVLSALTNLRRRIHANDRGAETLELVIMTPVVLLLIAVIIVGGMVTMAHQKVEHAAAEASRSASLARTISQASTSAKEAATSDLAAKGLDCVNLSISTDTSGFRTRPGVTATVRTTVTCDVSLDSLGLFGISGVRTIQHTSSSPIDTYRERVR</sequence>
<feature type="domain" description="TadE-like" evidence="3">
    <location>
        <begin position="69"/>
        <end position="111"/>
    </location>
</feature>
<evidence type="ECO:0000313" key="5">
    <source>
        <dbReference type="Proteomes" id="UP000627573"/>
    </source>
</evidence>
<feature type="region of interest" description="Disordered" evidence="1">
    <location>
        <begin position="1"/>
        <end position="46"/>
    </location>
</feature>
<feature type="transmembrane region" description="Helical" evidence="2">
    <location>
        <begin position="75"/>
        <end position="95"/>
    </location>
</feature>
<dbReference type="Proteomes" id="UP000627573">
    <property type="component" value="Unassembled WGS sequence"/>
</dbReference>
<reference evidence="4 5" key="1">
    <citation type="submission" date="2020-12" db="EMBL/GenBank/DDBJ databases">
        <title>Draft genome sequence of furan degrading bacterial strain FUR100.</title>
        <authorList>
            <person name="Woiski C."/>
        </authorList>
    </citation>
    <scope>NUCLEOTIDE SEQUENCE [LARGE SCALE GENOMIC DNA]</scope>
    <source>
        <strain evidence="4 5">FUR100</strain>
    </source>
</reference>
<keyword evidence="2" id="KW-0812">Transmembrane</keyword>
<gene>
    <name evidence="4" type="ORF">I3517_02345</name>
</gene>
<organism evidence="4 5">
    <name type="scientific">Rhodococcus erythropolis</name>
    <name type="common">Arthrobacter picolinophilus</name>
    <dbReference type="NCBI Taxonomy" id="1833"/>
    <lineage>
        <taxon>Bacteria</taxon>
        <taxon>Bacillati</taxon>
        <taxon>Actinomycetota</taxon>
        <taxon>Actinomycetes</taxon>
        <taxon>Mycobacteriales</taxon>
        <taxon>Nocardiaceae</taxon>
        <taxon>Rhodococcus</taxon>
        <taxon>Rhodococcus erythropolis group</taxon>
    </lineage>
</organism>
<evidence type="ECO:0000259" key="3">
    <source>
        <dbReference type="Pfam" id="PF07811"/>
    </source>
</evidence>
<accession>A0A8I0ZVT3</accession>
<proteinExistence type="predicted"/>